<accession>A0ABV4CHN7</accession>
<dbReference type="EMBL" id="JBGEHV010000023">
    <property type="protein sequence ID" value="MEY8040600.1"/>
    <property type="molecule type" value="Genomic_DNA"/>
</dbReference>
<dbReference type="Proteomes" id="UP001564626">
    <property type="component" value="Unassembled WGS sequence"/>
</dbReference>
<comment type="caution">
    <text evidence="2">The sequence shown here is derived from an EMBL/GenBank/DDBJ whole genome shotgun (WGS) entry which is preliminary data.</text>
</comment>
<dbReference type="RefSeq" id="WP_345367234.1">
    <property type="nucleotide sequence ID" value="NZ_BAABII010000018.1"/>
</dbReference>
<keyword evidence="3" id="KW-1185">Reference proteome</keyword>
<name>A0ABV4CHN7_9PSEU</name>
<organism evidence="2 3">
    <name type="scientific">Saccharopolyspora cebuensis</name>
    <dbReference type="NCBI Taxonomy" id="418759"/>
    <lineage>
        <taxon>Bacteria</taxon>
        <taxon>Bacillati</taxon>
        <taxon>Actinomycetota</taxon>
        <taxon>Actinomycetes</taxon>
        <taxon>Pseudonocardiales</taxon>
        <taxon>Pseudonocardiaceae</taxon>
        <taxon>Saccharopolyspora</taxon>
    </lineage>
</organism>
<evidence type="ECO:0000313" key="3">
    <source>
        <dbReference type="Proteomes" id="UP001564626"/>
    </source>
</evidence>
<protein>
    <submittedName>
        <fullName evidence="2">Uncharacterized protein</fullName>
    </submittedName>
</protein>
<gene>
    <name evidence="2" type="ORF">AB8O55_14435</name>
</gene>
<feature type="region of interest" description="Disordered" evidence="1">
    <location>
        <begin position="29"/>
        <end position="50"/>
    </location>
</feature>
<evidence type="ECO:0000313" key="2">
    <source>
        <dbReference type="EMBL" id="MEY8040600.1"/>
    </source>
</evidence>
<proteinExistence type="predicted"/>
<sequence>MGGTIATWAALVAAGGASALTAGDCLLPEPEQVEPRAPAEESAVAEDLTR</sequence>
<reference evidence="2 3" key="1">
    <citation type="submission" date="2024-08" db="EMBL/GenBank/DDBJ databases">
        <title>Genome mining of Saccharopolyspora cebuensis PGLac3 from Nigerian medicinal plant.</title>
        <authorList>
            <person name="Ezeobiora C.E."/>
            <person name="Igbokwe N.H."/>
            <person name="Amin D.H."/>
            <person name="Mendie U.E."/>
        </authorList>
    </citation>
    <scope>NUCLEOTIDE SEQUENCE [LARGE SCALE GENOMIC DNA]</scope>
    <source>
        <strain evidence="2 3">PGLac3</strain>
    </source>
</reference>
<evidence type="ECO:0000256" key="1">
    <source>
        <dbReference type="SAM" id="MobiDB-lite"/>
    </source>
</evidence>